<dbReference type="Proteomes" id="UP000757232">
    <property type="component" value="Unassembled WGS sequence"/>
</dbReference>
<feature type="region of interest" description="Disordered" evidence="14">
    <location>
        <begin position="809"/>
        <end position="837"/>
    </location>
</feature>
<keyword evidence="17" id="KW-1185">Reference proteome</keyword>
<feature type="compositionally biased region" description="Polar residues" evidence="14">
    <location>
        <begin position="8"/>
        <end position="18"/>
    </location>
</feature>
<dbReference type="Pfam" id="PF04280">
    <property type="entry name" value="Tim44"/>
    <property type="match status" value="1"/>
</dbReference>
<feature type="region of interest" description="Disordered" evidence="14">
    <location>
        <begin position="1"/>
        <end position="67"/>
    </location>
</feature>
<keyword evidence="8" id="KW-0809">Transit peptide</keyword>
<comment type="similarity">
    <text evidence="2">Belongs to the Tim44 family.</text>
</comment>
<evidence type="ECO:0000256" key="10">
    <source>
        <dbReference type="ARBA" id="ARBA00023128"/>
    </source>
</evidence>
<feature type="compositionally biased region" description="Low complexity" evidence="14">
    <location>
        <begin position="1006"/>
        <end position="1017"/>
    </location>
</feature>
<keyword evidence="7" id="KW-0653">Protein transport</keyword>
<keyword evidence="5" id="KW-0999">Mitochondrion inner membrane</keyword>
<accession>A0A9Q5HT46</accession>
<keyword evidence="3" id="KW-0813">Transport</keyword>
<dbReference type="GO" id="GO:0005743">
    <property type="term" value="C:mitochondrial inner membrane"/>
    <property type="evidence" value="ECO:0007669"/>
    <property type="project" value="UniProtKB-SubCell"/>
</dbReference>
<evidence type="ECO:0000256" key="7">
    <source>
        <dbReference type="ARBA" id="ARBA00022927"/>
    </source>
</evidence>
<evidence type="ECO:0000256" key="4">
    <source>
        <dbReference type="ARBA" id="ARBA00022741"/>
    </source>
</evidence>
<dbReference type="PANTHER" id="PTHR10721:SF1">
    <property type="entry name" value="MITOCHONDRIAL IMPORT INNER MEMBRANE TRANSLOCASE SUBUNIT TIM44"/>
    <property type="match status" value="1"/>
</dbReference>
<evidence type="ECO:0000256" key="2">
    <source>
        <dbReference type="ARBA" id="ARBA00009597"/>
    </source>
</evidence>
<evidence type="ECO:0000313" key="17">
    <source>
        <dbReference type="Proteomes" id="UP000757232"/>
    </source>
</evidence>
<evidence type="ECO:0000256" key="3">
    <source>
        <dbReference type="ARBA" id="ARBA00022448"/>
    </source>
</evidence>
<evidence type="ECO:0000256" key="6">
    <source>
        <dbReference type="ARBA" id="ARBA00022840"/>
    </source>
</evidence>
<dbReference type="GO" id="GO:0005524">
    <property type="term" value="F:ATP binding"/>
    <property type="evidence" value="ECO:0007669"/>
    <property type="project" value="UniProtKB-KW"/>
</dbReference>
<reference evidence="16" key="1">
    <citation type="submission" date="2016-06" db="EMBL/GenBank/DDBJ databases">
        <title>Draft Genome sequence of the fungus Inonotus baumii.</title>
        <authorList>
            <person name="Zhu H."/>
            <person name="Lin W."/>
        </authorList>
    </citation>
    <scope>NUCLEOTIDE SEQUENCE</scope>
    <source>
        <strain evidence="16">821</strain>
    </source>
</reference>
<dbReference type="Gene3D" id="3.10.450.240">
    <property type="match status" value="1"/>
</dbReference>
<feature type="coiled-coil region" evidence="13">
    <location>
        <begin position="96"/>
        <end position="123"/>
    </location>
</feature>
<dbReference type="PANTHER" id="PTHR10721">
    <property type="entry name" value="MITOCHONDRIAL IMPORT INNER MEMBRANE TRANSLOCASE SUBUNIT TIM44"/>
    <property type="match status" value="1"/>
</dbReference>
<evidence type="ECO:0000256" key="9">
    <source>
        <dbReference type="ARBA" id="ARBA00023010"/>
    </source>
</evidence>
<comment type="caution">
    <text evidence="16">The sequence shown here is derived from an EMBL/GenBank/DDBJ whole genome shotgun (WGS) entry which is preliminary data.</text>
</comment>
<evidence type="ECO:0000256" key="12">
    <source>
        <dbReference type="ARBA" id="ARBA00074309"/>
    </source>
</evidence>
<evidence type="ECO:0000313" key="16">
    <source>
        <dbReference type="EMBL" id="OCB85512.1"/>
    </source>
</evidence>
<keyword evidence="6" id="KW-0067">ATP-binding</keyword>
<dbReference type="GO" id="GO:0051087">
    <property type="term" value="F:protein-folding chaperone binding"/>
    <property type="evidence" value="ECO:0007669"/>
    <property type="project" value="TreeGrafter"/>
</dbReference>
<dbReference type="SUPFAM" id="SSF54427">
    <property type="entry name" value="NTF2-like"/>
    <property type="match status" value="1"/>
</dbReference>
<feature type="compositionally biased region" description="Polar residues" evidence="14">
    <location>
        <begin position="1270"/>
        <end position="1281"/>
    </location>
</feature>
<dbReference type="GO" id="GO:0030150">
    <property type="term" value="P:protein import into mitochondrial matrix"/>
    <property type="evidence" value="ECO:0007669"/>
    <property type="project" value="TreeGrafter"/>
</dbReference>
<feature type="region of interest" description="Disordered" evidence="14">
    <location>
        <begin position="754"/>
        <end position="773"/>
    </location>
</feature>
<comment type="subcellular location">
    <subcellularLocation>
        <location evidence="1">Mitochondrion inner membrane</location>
        <topology evidence="1">Peripheral membrane protein</topology>
    </subcellularLocation>
</comment>
<dbReference type="SMART" id="SM00978">
    <property type="entry name" value="Tim44"/>
    <property type="match status" value="1"/>
</dbReference>
<feature type="compositionally biased region" description="Polar residues" evidence="14">
    <location>
        <begin position="992"/>
        <end position="1001"/>
    </location>
</feature>
<feature type="compositionally biased region" description="Polar residues" evidence="14">
    <location>
        <begin position="521"/>
        <end position="530"/>
    </location>
</feature>
<evidence type="ECO:0000256" key="14">
    <source>
        <dbReference type="SAM" id="MobiDB-lite"/>
    </source>
</evidence>
<feature type="region of interest" description="Disordered" evidence="14">
    <location>
        <begin position="877"/>
        <end position="940"/>
    </location>
</feature>
<evidence type="ECO:0000256" key="11">
    <source>
        <dbReference type="ARBA" id="ARBA00023136"/>
    </source>
</evidence>
<feature type="region of interest" description="Disordered" evidence="14">
    <location>
        <begin position="571"/>
        <end position="591"/>
    </location>
</feature>
<feature type="region of interest" description="Disordered" evidence="14">
    <location>
        <begin position="507"/>
        <end position="553"/>
    </location>
</feature>
<evidence type="ECO:0000256" key="5">
    <source>
        <dbReference type="ARBA" id="ARBA00022792"/>
    </source>
</evidence>
<feature type="compositionally biased region" description="Basic residues" evidence="14">
    <location>
        <begin position="763"/>
        <end position="773"/>
    </location>
</feature>
<keyword evidence="9" id="KW-0811">Translocation</keyword>
<proteinExistence type="inferred from homology"/>
<evidence type="ECO:0000259" key="15">
    <source>
        <dbReference type="SMART" id="SM00978"/>
    </source>
</evidence>
<gene>
    <name evidence="16" type="ORF">A7U60_g7522</name>
</gene>
<keyword evidence="13" id="KW-0175">Coiled coil</keyword>
<evidence type="ECO:0000256" key="8">
    <source>
        <dbReference type="ARBA" id="ARBA00022946"/>
    </source>
</evidence>
<keyword evidence="11" id="KW-0472">Membrane</keyword>
<dbReference type="InterPro" id="IPR032710">
    <property type="entry name" value="NTF2-like_dom_sf"/>
</dbReference>
<sequence length="1308" mass="143548">MLPRNLRKVTSNTRSFASSRRCAQRAALSTGSARPVPFRIKTRTAGSNSGLHSSLNSRSNASSSAFLNGSNRNFHASAGRRDEIPKSPFQTFVDTLKEELQKNRDLQANVKQLQGDVDKLQDSEAMKRARAAYERARLVSSIKENPKLRAAAEELRKQGVKVGDAVSEALKSMEESDLMRAISRASSAVSAKIASTTEPIRNTEAYKVLAETVMDALDDSGSAKHAGYEEKEARRKRRAMRLAKAGKKGGIAARGRVAADPEAGSAMVLHKDSPRQERWSQLKQTNPVLRRLVELRQSYDESEHPVVSSIRSVTSTIGSWFEENEYAQVVKQMRILDPMFDRESFERELREYIVPEVVDAYLSADRESLRKWCGEATYNLLWATMEQYIRQGLISDSKVLDIRQVDIASAKMLDNNGQEIPVFVITFATQEVLLFRNAKTGEVIVGAENKVEQCTYAAVLTRVEEELSDELTGGWKVVESSNIFSRAEVESSIFPTNLNAPDRLRARRHHQHQLTPAKLHNVTSQSSKAATRNDQENNRRPQPLNKPGNEDDNLQVWQRGIDEHAAFRSKRPKVGAKGRNPGVDGVVNADPDADTDAAVSRLLRSASANYKVVEEANYATLPPLPHPINSVSSQSTSALTITPTLSGSVQTRGSYRVTVHKRQQLSATVFPNAYPPITPRRPGVAYTSTPNLLATLTAPDDVANDASTSTPALFDPRKVPVTPRDASRLKCLRQDPSVASLVQLYDDHGRIAENAFTTTPAPPRRRVRARRSRRKSTFSELLGCDGADLKWAESCIAKQGEMGSDNSISNASISSFSSTDTPPLDSPATSTFNDAELDRVVTTPAPGLARDPSASTVTGQVKNDGFSSLVVELSVATSTTSAESDDRPGPYLGPYRRSGDKNNGKEKELSTVDITGRERRKSKATVDSQDRTMGSKILRKPSHRASQIFNFIGERRDRRKSQELLQGSTILTSDMDDDTVLSDNRAGPAINNGLTVRSTALSRARSPSPSLGLPDSSAQRHPKSAPSHRLGFDLDPVPTSSQVTLRAVSPAPLAGSRHRSNTCSQATGAVMLHASRNASTSTLPSTMSGYATMQRPPSGSTAALSTLQLEREREKEKRRDAARAKLLDQQMLAATSTPHPSKVARFKKVSFARRRHDGRDSERAAFGEVTNANAGQEGDCLERTSFERFAASLDARTQQLQKHMHTETSVKEKANKIVTRRRGATIDLGLTRAATLTLVSTPTNKHVHDEVKAPQTSNRSQSLRLLEPGQGSSSELSPQTTQLMADLRARRARSQSRVERGRHAMNVV</sequence>
<feature type="region of interest" description="Disordered" evidence="14">
    <location>
        <begin position="965"/>
        <end position="1036"/>
    </location>
</feature>
<name>A0A9Q5HT46_SANBA</name>
<feature type="compositionally biased region" description="Low complexity" evidence="14">
    <location>
        <begin position="46"/>
        <end position="65"/>
    </location>
</feature>
<dbReference type="FunFam" id="3.10.450.240:FF:000002">
    <property type="entry name" value="Mitochondrial import inner membrane translocase subunit TIM44"/>
    <property type="match status" value="1"/>
</dbReference>
<feature type="region of interest" description="Disordered" evidence="14">
    <location>
        <begin position="1241"/>
        <end position="1281"/>
    </location>
</feature>
<feature type="compositionally biased region" description="Basic and acidic residues" evidence="14">
    <location>
        <begin position="897"/>
        <end position="910"/>
    </location>
</feature>
<feature type="domain" description="Tim44-like" evidence="15">
    <location>
        <begin position="326"/>
        <end position="482"/>
    </location>
</feature>
<protein>
    <recommendedName>
        <fullName evidence="12">Mitochondrial import inner membrane translocase subunit TIM44</fullName>
    </recommendedName>
</protein>
<organism evidence="16 17">
    <name type="scientific">Sanghuangporus baumii</name>
    <name type="common">Phellinus baumii</name>
    <dbReference type="NCBI Taxonomy" id="108892"/>
    <lineage>
        <taxon>Eukaryota</taxon>
        <taxon>Fungi</taxon>
        <taxon>Dikarya</taxon>
        <taxon>Basidiomycota</taxon>
        <taxon>Agaricomycotina</taxon>
        <taxon>Agaricomycetes</taxon>
        <taxon>Hymenochaetales</taxon>
        <taxon>Hymenochaetaceae</taxon>
        <taxon>Sanghuangporus</taxon>
    </lineage>
</organism>
<evidence type="ECO:0000256" key="1">
    <source>
        <dbReference type="ARBA" id="ARBA00004637"/>
    </source>
</evidence>
<dbReference type="OrthoDB" id="10265990at2759"/>
<feature type="compositionally biased region" description="Polar residues" evidence="14">
    <location>
        <begin position="1254"/>
        <end position="1263"/>
    </location>
</feature>
<evidence type="ECO:0000256" key="13">
    <source>
        <dbReference type="SAM" id="Coils"/>
    </source>
</evidence>
<feature type="compositionally biased region" description="Low complexity" evidence="14">
    <location>
        <begin position="809"/>
        <end position="821"/>
    </location>
</feature>
<dbReference type="EMBL" id="LNZH02000209">
    <property type="protein sequence ID" value="OCB85512.1"/>
    <property type="molecule type" value="Genomic_DNA"/>
</dbReference>
<dbReference type="InterPro" id="IPR007379">
    <property type="entry name" value="Tim44-like_dom"/>
</dbReference>
<dbReference type="InterPro" id="IPR039544">
    <property type="entry name" value="Tim44-like"/>
</dbReference>
<keyword evidence="4" id="KW-0547">Nucleotide-binding</keyword>
<keyword evidence="10" id="KW-0496">Mitochondrion</keyword>